<comment type="similarity">
    <text evidence="1 10">Belongs to the phage and mitochondrial RNA polymerase family.</text>
</comment>
<feature type="compositionally biased region" description="Basic residues" evidence="11">
    <location>
        <begin position="311"/>
        <end position="322"/>
    </location>
</feature>
<sequence length="1594" mass="180580">MNFGRIGISRSFHTFLMTNYGGFSHRIASFPRYDDGLLFMLGTVHGTKDSKVYVKDIGNCKIPTWLSRRRITTCSSLWNKEDHSVKLSEVQELSRVLDGRLQQLSTHETFTQGIVESWNSGSPGLSSHLSSKQCSDFIPNESDARHFSTVTAEKSSESQSINTVYGNYNVEAESPGQRLEVIPKDSHQVEGSNQNDPVTTSNKCQGNEKKRKESKVVGDGNKVKSFTSKEVQSRAEARLIKQQKSPPTSKPGVGTVKNVSNTDSTKAKVGKSKKVTKEEKSSLSKDSRTSEVKLNLKQKKTETESKEAKVKGKKSQQTKKKGTKGEVKSSDKKLKTSSKTNEQTKKKSENNVKPLEITKEKIKVGQGTKGGDKSPRGSKAQIGETTSKSYGKKLVLLVPEIPPSKITSDFSKMLVYLRRIYLHRPKSVKLQHNQSAISKSVTRKVETKLAKESSSSGMPKTQQTDSNTKVSGIQSRDLSHDFKTISTKEHVFSSSSVSLSSAVKHVKESHQKEEFKLIPKCDELSGNISSEVVTPKDDIIASSNKKRSKKSENRPGRKKKPPHDNPDHYIIPLLDTCAFKDKMDYAQAVFDVVSYRGTIKDIRVYNIMLEGWAQKGRIDAVKKMFVTMTESGVKPDINSFGAALECLGRMKSFDKDLAKQCIEDLEEAGYTLDNLMLNYKFKKDGREVVLKVIQAVIPDFKHPPAPVREQCDLVVVEGLYDANNMGMNSVKPLSDIFSEDEFKERLHLQWKTEENECICIKSIEEETNPSQQVMEKRKILSEHKAMWKRALSKALELQKQKQTMKSFNQTRQIKEHVYPFMTLLKDEDYVQLMLESLPKFAATSEGIGTLHLARELGSRVFQRYIIRKKRKNLVAEKTRNLYWEYMKSLLYSDQLGGRNHREQWCHLLDQSQDGPSLNFDNHIWPSNIILKVGNYLADILLREIQINASGTGTKGAKKYIPGLYHMYSYRSMKQVGFIKPHPLLIELFQGAKDPDLPFDSNILPMVTPPLPWTSAQFGGYPLSATKLMRCKEGSLQYQLILEKAGTPELNPVLDSLNQLSAVPWKVNKKMLNLIIDVFKTGGNKELDIPLPSSAYAIPPPITSEATPEEIAQIHQERAAMRKAQAEMHSLRTDMLYKLSIAHHFQDEVFWFPHNMDFRGRVYPCPPHFNHLGSDVTRSLLHFAQGKPLGEKGFDWLKIHLINLTGHKKRCSLADRLAYANEIMPDILYSADKPFEGKKWWQTADEPWQTLACCMEVADVSRSPDPTKFVSHLPIHQDGSCNGLQHYAALGRDVIGAQQVNLYPFDIPQDVYSGVAQMVEELRQKDAESDMKIAQTLEGLVQRKVVKQTVMTVVYGVTTYGGRHQIYRQLKDMEVMSEDDAWYAAGYLVLKVFQSLGKMFAKTREIQDWLTESALMIAKGGSSVEWVTPLGLPIVQPYHKKSQIWISTTEKWSLYHNDSTNPKGRPDAQKQKNAFPPNFIHSLDSTHMMLTSLYCQRSGVTFASVHDCFWTHACTVDMMNKICREQFVKLHEQPILHDLAKFLEEKYGDIPVSPNMRMKEGNPFEIMYVKDYVQKVPETGEFDLKNVLDSTFFFS</sequence>
<keyword evidence="7 10" id="KW-0804">Transcription</keyword>
<evidence type="ECO:0000256" key="8">
    <source>
        <dbReference type="ARBA" id="ARBA00048552"/>
    </source>
</evidence>
<feature type="compositionally biased region" description="Basic and acidic residues" evidence="11">
    <location>
        <begin position="299"/>
        <end position="310"/>
    </location>
</feature>
<keyword evidence="4 10" id="KW-0808">Transferase</keyword>
<feature type="region of interest" description="Disordered" evidence="11">
    <location>
        <begin position="186"/>
        <end position="386"/>
    </location>
</feature>
<feature type="compositionally biased region" description="Basic and acidic residues" evidence="11">
    <location>
        <begin position="275"/>
        <end position="291"/>
    </location>
</feature>
<proteinExistence type="inferred from homology"/>
<dbReference type="Proteomes" id="UP001152320">
    <property type="component" value="Chromosome 21"/>
</dbReference>
<feature type="compositionally biased region" description="Basic and acidic residues" evidence="11">
    <location>
        <begin position="342"/>
        <end position="363"/>
    </location>
</feature>
<dbReference type="Gene3D" id="1.25.40.10">
    <property type="entry name" value="Tetratricopeptide repeat domain"/>
    <property type="match status" value="1"/>
</dbReference>
<dbReference type="FunFam" id="1.10.150.20:FF:000031">
    <property type="entry name" value="DNA-directed RNA polymerase"/>
    <property type="match status" value="1"/>
</dbReference>
<dbReference type="GO" id="GO:0034245">
    <property type="term" value="C:mitochondrial DNA-directed RNA polymerase complex"/>
    <property type="evidence" value="ECO:0007669"/>
    <property type="project" value="TreeGrafter"/>
</dbReference>
<comment type="function">
    <text evidence="10">DNA-dependent RNA polymerase catalyzes the transcription of DNA into RNA using the four ribonucleoside triphosphates as substrates.</text>
</comment>
<dbReference type="GO" id="GO:0006390">
    <property type="term" value="P:mitochondrial transcription"/>
    <property type="evidence" value="ECO:0007669"/>
    <property type="project" value="TreeGrafter"/>
</dbReference>
<dbReference type="InterPro" id="IPR011990">
    <property type="entry name" value="TPR-like_helical_dom_sf"/>
</dbReference>
<keyword evidence="5 10" id="KW-0548">Nucleotidyltransferase</keyword>
<dbReference type="FunFam" id="1.10.287.280:FF:000001">
    <property type="entry name" value="DNA-directed RNA polymerase"/>
    <property type="match status" value="1"/>
</dbReference>
<evidence type="ECO:0000256" key="5">
    <source>
        <dbReference type="ARBA" id="ARBA00022695"/>
    </source>
</evidence>
<reference evidence="13" key="1">
    <citation type="submission" date="2021-10" db="EMBL/GenBank/DDBJ databases">
        <title>Tropical sea cucumber genome reveals ecological adaptation and Cuvierian tubules defense mechanism.</title>
        <authorList>
            <person name="Chen T."/>
        </authorList>
    </citation>
    <scope>NUCLEOTIDE SEQUENCE</scope>
    <source>
        <strain evidence="13">Nanhai2018</strain>
        <tissue evidence="13">Muscle</tissue>
    </source>
</reference>
<evidence type="ECO:0000256" key="3">
    <source>
        <dbReference type="ARBA" id="ARBA00022478"/>
    </source>
</evidence>
<name>A0A9Q1BEF8_HOLLE</name>
<evidence type="ECO:0000256" key="7">
    <source>
        <dbReference type="ARBA" id="ARBA00023163"/>
    </source>
</evidence>
<dbReference type="Gene3D" id="1.10.1320.10">
    <property type="entry name" value="DNA-directed RNA polymerase, N-terminal domain"/>
    <property type="match status" value="1"/>
</dbReference>
<evidence type="ECO:0000259" key="12">
    <source>
        <dbReference type="SMART" id="SM01311"/>
    </source>
</evidence>
<protein>
    <recommendedName>
        <fullName evidence="2 10">DNA-directed RNA polymerase</fullName>
        <ecNumber evidence="2 10">2.7.7.6</ecNumber>
    </recommendedName>
</protein>
<keyword evidence="6" id="KW-0809">Transit peptide</keyword>
<comment type="caution">
    <text evidence="13">The sequence shown here is derived from an EMBL/GenBank/DDBJ whole genome shotgun (WGS) entry which is preliminary data.</text>
</comment>
<dbReference type="SMART" id="SM01311">
    <property type="entry name" value="RPOL_N"/>
    <property type="match status" value="1"/>
</dbReference>
<evidence type="ECO:0000256" key="1">
    <source>
        <dbReference type="ARBA" id="ARBA00009493"/>
    </source>
</evidence>
<evidence type="ECO:0000256" key="11">
    <source>
        <dbReference type="SAM" id="MobiDB-lite"/>
    </source>
</evidence>
<dbReference type="EMBL" id="JAIZAY010000021">
    <property type="protein sequence ID" value="KAJ8022174.1"/>
    <property type="molecule type" value="Genomic_DNA"/>
</dbReference>
<feature type="compositionally biased region" description="Basic and acidic residues" evidence="11">
    <location>
        <begin position="206"/>
        <end position="216"/>
    </location>
</feature>
<dbReference type="InterPro" id="IPR046950">
    <property type="entry name" value="DNA-dir_Rpol_C_phage-type"/>
</dbReference>
<comment type="catalytic activity">
    <reaction evidence="8 10">
        <text>RNA(n) + a ribonucleoside 5'-triphosphate = RNA(n+1) + diphosphate</text>
        <dbReference type="Rhea" id="RHEA:21248"/>
        <dbReference type="Rhea" id="RHEA-COMP:14527"/>
        <dbReference type="Rhea" id="RHEA-COMP:17342"/>
        <dbReference type="ChEBI" id="CHEBI:33019"/>
        <dbReference type="ChEBI" id="CHEBI:61557"/>
        <dbReference type="ChEBI" id="CHEBI:140395"/>
        <dbReference type="EC" id="2.7.7.6"/>
    </reaction>
</comment>
<feature type="compositionally biased region" description="Polar residues" evidence="11">
    <location>
        <begin position="189"/>
        <end position="205"/>
    </location>
</feature>
<dbReference type="SUPFAM" id="SSF56672">
    <property type="entry name" value="DNA/RNA polymerases"/>
    <property type="match status" value="1"/>
</dbReference>
<feature type="region of interest" description="Disordered" evidence="11">
    <location>
        <begin position="433"/>
        <end position="475"/>
    </location>
</feature>
<dbReference type="PANTHER" id="PTHR10102">
    <property type="entry name" value="DNA-DIRECTED RNA POLYMERASE, MITOCHONDRIAL"/>
    <property type="match status" value="1"/>
</dbReference>
<feature type="compositionally biased region" description="Basic and acidic residues" evidence="11">
    <location>
        <begin position="323"/>
        <end position="334"/>
    </location>
</feature>
<dbReference type="PROSITE" id="PS51375">
    <property type="entry name" value="PPR"/>
    <property type="match status" value="1"/>
</dbReference>
<dbReference type="PROSITE" id="PS00489">
    <property type="entry name" value="RNA_POL_PHAGE_2"/>
    <property type="match status" value="1"/>
</dbReference>
<dbReference type="PROSITE" id="PS00900">
    <property type="entry name" value="RNA_POL_PHAGE_1"/>
    <property type="match status" value="1"/>
</dbReference>
<dbReference type="EC" id="2.7.7.6" evidence="2 10"/>
<evidence type="ECO:0000256" key="4">
    <source>
        <dbReference type="ARBA" id="ARBA00022679"/>
    </source>
</evidence>
<dbReference type="InterPro" id="IPR029262">
    <property type="entry name" value="RPOL_N"/>
</dbReference>
<dbReference type="PANTHER" id="PTHR10102:SF0">
    <property type="entry name" value="DNA-DIRECTED RNA POLYMERASE, MITOCHONDRIAL"/>
    <property type="match status" value="1"/>
</dbReference>
<dbReference type="Pfam" id="PF00940">
    <property type="entry name" value="RNA_pol"/>
    <property type="match status" value="1"/>
</dbReference>
<feature type="compositionally biased region" description="Polar residues" evidence="11">
    <location>
        <begin position="452"/>
        <end position="475"/>
    </location>
</feature>
<dbReference type="InterPro" id="IPR002885">
    <property type="entry name" value="PPR_rpt"/>
</dbReference>
<dbReference type="GO" id="GO:0003899">
    <property type="term" value="F:DNA-directed RNA polymerase activity"/>
    <property type="evidence" value="ECO:0007669"/>
    <property type="project" value="UniProtKB-EC"/>
</dbReference>
<evidence type="ECO:0000256" key="10">
    <source>
        <dbReference type="RuleBase" id="RU003805"/>
    </source>
</evidence>
<dbReference type="Pfam" id="PF14700">
    <property type="entry name" value="RPOL_N"/>
    <property type="match status" value="1"/>
</dbReference>
<evidence type="ECO:0000313" key="14">
    <source>
        <dbReference type="Proteomes" id="UP001152320"/>
    </source>
</evidence>
<organism evidence="13 14">
    <name type="scientific">Holothuria leucospilota</name>
    <name type="common">Black long sea cucumber</name>
    <name type="synonym">Mertensiothuria leucospilota</name>
    <dbReference type="NCBI Taxonomy" id="206669"/>
    <lineage>
        <taxon>Eukaryota</taxon>
        <taxon>Metazoa</taxon>
        <taxon>Echinodermata</taxon>
        <taxon>Eleutherozoa</taxon>
        <taxon>Echinozoa</taxon>
        <taxon>Holothuroidea</taxon>
        <taxon>Aspidochirotacea</taxon>
        <taxon>Aspidochirotida</taxon>
        <taxon>Holothuriidae</taxon>
        <taxon>Holothuria</taxon>
    </lineage>
</organism>
<feature type="repeat" description="PPR" evidence="9">
    <location>
        <begin position="601"/>
        <end position="635"/>
    </location>
</feature>
<dbReference type="NCBIfam" id="TIGR00756">
    <property type="entry name" value="PPR"/>
    <property type="match status" value="1"/>
</dbReference>
<gene>
    <name evidence="13" type="ORF">HOLleu_39587</name>
</gene>
<dbReference type="OrthoDB" id="276422at2759"/>
<feature type="domain" description="DNA-directed RNA polymerase N-terminal" evidence="12">
    <location>
        <begin position="747"/>
        <end position="1061"/>
    </location>
</feature>
<evidence type="ECO:0000313" key="13">
    <source>
        <dbReference type="EMBL" id="KAJ8022174.1"/>
    </source>
</evidence>
<evidence type="ECO:0000256" key="9">
    <source>
        <dbReference type="PROSITE-ProRule" id="PRU00708"/>
    </source>
</evidence>
<feature type="region of interest" description="Disordered" evidence="11">
    <location>
        <begin position="535"/>
        <end position="567"/>
    </location>
</feature>
<dbReference type="InterPro" id="IPR037159">
    <property type="entry name" value="RNA_POL_N_sf"/>
</dbReference>
<dbReference type="GO" id="GO:0001018">
    <property type="term" value="F:mitochondrial promoter sequence-specific DNA binding"/>
    <property type="evidence" value="ECO:0007669"/>
    <property type="project" value="TreeGrafter"/>
</dbReference>
<evidence type="ECO:0000256" key="6">
    <source>
        <dbReference type="ARBA" id="ARBA00022946"/>
    </source>
</evidence>
<evidence type="ECO:0000256" key="2">
    <source>
        <dbReference type="ARBA" id="ARBA00012418"/>
    </source>
</evidence>
<keyword evidence="14" id="KW-1185">Reference proteome</keyword>
<dbReference type="InterPro" id="IPR002092">
    <property type="entry name" value="DNA-dir_Rpol_phage-type"/>
</dbReference>
<accession>A0A9Q1BEF8</accession>
<dbReference type="Gene3D" id="1.10.287.280">
    <property type="match status" value="1"/>
</dbReference>
<dbReference type="Gene3D" id="1.10.150.20">
    <property type="entry name" value="5' to 3' exonuclease, C-terminal subdomain"/>
    <property type="match status" value="1"/>
</dbReference>
<dbReference type="InterPro" id="IPR043502">
    <property type="entry name" value="DNA/RNA_pol_sf"/>
</dbReference>
<keyword evidence="3 10" id="KW-0240">DNA-directed RNA polymerase</keyword>